<dbReference type="InterPro" id="IPR048925">
    <property type="entry name" value="RdfA"/>
</dbReference>
<dbReference type="Proteomes" id="UP000605784">
    <property type="component" value="Unassembled WGS sequence"/>
</dbReference>
<reference evidence="1" key="1">
    <citation type="journal article" date="2014" name="Int. J. Syst. Evol. Microbiol.">
        <title>Complete genome sequence of Corynebacterium casei LMG S-19264T (=DSM 44701T), isolated from a smear-ripened cheese.</title>
        <authorList>
            <consortium name="US DOE Joint Genome Institute (JGI-PGF)"/>
            <person name="Walter F."/>
            <person name="Albersmeier A."/>
            <person name="Kalinowski J."/>
            <person name="Ruckert C."/>
        </authorList>
    </citation>
    <scope>NUCLEOTIDE SEQUENCE</scope>
    <source>
        <strain evidence="1">JCM 17820</strain>
    </source>
</reference>
<accession>A0A830GN15</accession>
<dbReference type="Pfam" id="PF21811">
    <property type="entry name" value="RdfA"/>
    <property type="match status" value="1"/>
</dbReference>
<sequence length="209" mass="23746">MGHDSGRGRRSKVERLLEAYDLEPLGSELEAAWLGEGRERQSLRSLANRFNRALLVAAIREAGMDVVDGEPANFYRLLTDDDVSAGQRVEARNRLERGGVDVERLEDDFVTYQAIRHYLTNVRGARYERGDDTEQVDRERDSIDRLQSRVETVVRDSVDRLRNAGRLTVGEYRVFVSVELLCQDCGGQFSVGDLLRRGGCRCEQDYSNS</sequence>
<gene>
    <name evidence="1" type="ORF">GCM10009030_23420</name>
</gene>
<name>A0A830GN15_9EURY</name>
<dbReference type="RefSeq" id="WP_188997744.1">
    <property type="nucleotide sequence ID" value="NZ_BMOU01000003.1"/>
</dbReference>
<comment type="caution">
    <text evidence="1">The sequence shown here is derived from an EMBL/GenBank/DDBJ whole genome shotgun (WGS) entry which is preliminary data.</text>
</comment>
<evidence type="ECO:0000313" key="1">
    <source>
        <dbReference type="EMBL" id="GGN95823.1"/>
    </source>
</evidence>
<proteinExistence type="predicted"/>
<evidence type="ECO:0000313" key="2">
    <source>
        <dbReference type="Proteomes" id="UP000605784"/>
    </source>
</evidence>
<keyword evidence="2" id="KW-1185">Reference proteome</keyword>
<organism evidence="1 2">
    <name type="scientific">Haloarcula pellucida</name>
    <dbReference type="NCBI Taxonomy" id="1427151"/>
    <lineage>
        <taxon>Archaea</taxon>
        <taxon>Methanobacteriati</taxon>
        <taxon>Methanobacteriota</taxon>
        <taxon>Stenosarchaea group</taxon>
        <taxon>Halobacteria</taxon>
        <taxon>Halobacteriales</taxon>
        <taxon>Haloarculaceae</taxon>
        <taxon>Haloarcula</taxon>
    </lineage>
</organism>
<dbReference type="EMBL" id="BMOU01000003">
    <property type="protein sequence ID" value="GGN95823.1"/>
    <property type="molecule type" value="Genomic_DNA"/>
</dbReference>
<reference evidence="1" key="2">
    <citation type="submission" date="2020-09" db="EMBL/GenBank/DDBJ databases">
        <authorList>
            <person name="Sun Q."/>
            <person name="Ohkuma M."/>
        </authorList>
    </citation>
    <scope>NUCLEOTIDE SEQUENCE</scope>
    <source>
        <strain evidence="1">JCM 17820</strain>
    </source>
</reference>
<protein>
    <submittedName>
        <fullName evidence="1">Uncharacterized protein</fullName>
    </submittedName>
</protein>
<dbReference type="AlphaFoldDB" id="A0A830GN15"/>